<dbReference type="GO" id="GO:0005634">
    <property type="term" value="C:nucleus"/>
    <property type="evidence" value="ECO:0007669"/>
    <property type="project" value="UniProtKB-SubCell"/>
</dbReference>
<dbReference type="OrthoDB" id="10018191at2759"/>
<dbReference type="SUPFAM" id="SSF57667">
    <property type="entry name" value="beta-beta-alpha zinc fingers"/>
    <property type="match status" value="1"/>
</dbReference>
<keyword evidence="9" id="KW-1185">Reference proteome</keyword>
<dbReference type="InterPro" id="IPR013087">
    <property type="entry name" value="Znf_C2H2_type"/>
</dbReference>
<dbReference type="PANTHER" id="PTHR24388:SF54">
    <property type="entry name" value="PROTEIN ESCARGOT"/>
    <property type="match status" value="1"/>
</dbReference>
<proteinExistence type="predicted"/>
<evidence type="ECO:0000256" key="5">
    <source>
        <dbReference type="ARBA" id="ARBA00022833"/>
    </source>
</evidence>
<evidence type="ECO:0000256" key="4">
    <source>
        <dbReference type="ARBA" id="ARBA00022771"/>
    </source>
</evidence>
<gene>
    <name evidence="8" type="primary">WBGene00281181</name>
</gene>
<dbReference type="Gene3D" id="3.30.160.60">
    <property type="entry name" value="Classic Zinc Finger"/>
    <property type="match status" value="1"/>
</dbReference>
<evidence type="ECO:0000313" key="9">
    <source>
        <dbReference type="Proteomes" id="UP000005239"/>
    </source>
</evidence>
<dbReference type="Pfam" id="PF00096">
    <property type="entry name" value="zf-C2H2"/>
    <property type="match status" value="1"/>
</dbReference>
<dbReference type="InterPro" id="IPR050527">
    <property type="entry name" value="Snail/Krueppel_Znf"/>
</dbReference>
<sequence>MTFSEMSTQQHLVDEIERCRSAARLYSANKGDARAHFLIDTIELMQSVAVSGTNSRTLPLKLEAHEMECASVKTEILNESNDLRALHFGMTRVDRVKNPSLHSNCSVTGQSDERTHHFSLVDDLGHLLVSSLNLMRDVIASGMRAQALQFKIQALSIECAHAKNEDQNREDESRALHYGFTSAICALLTALRGTVEQHPALQMESQHDCSDESVLASLNETSTPARVGSAVGITVPRRRQESRKNLNVFVHTNESDPSAVAGPPILRDMRDMRNVRGATVDNTFDTTADAQSPSLSARRSDRAKSVRIDARIEPQVVESSAARFKRAQSVQIDGVDQVTETSAPTSRIGRFRAPSAAPEKRRKIVEGQFECPECGASIMHRHNLARHLRDTHRVMPYNCDDCDQSFPVQKALTDHKKSVHSRR</sequence>
<keyword evidence="3" id="KW-0677">Repeat</keyword>
<name>A0A2A6BHJ2_PRIPA</name>
<keyword evidence="4" id="KW-0863">Zinc-finger</keyword>
<dbReference type="EnsemblMetazoa" id="PPA42812.1">
    <property type="protein sequence ID" value="PPA42812.1"/>
    <property type="gene ID" value="WBGene00281181"/>
</dbReference>
<dbReference type="PROSITE" id="PS00028">
    <property type="entry name" value="ZINC_FINGER_C2H2_1"/>
    <property type="match status" value="2"/>
</dbReference>
<dbReference type="SMART" id="SM00355">
    <property type="entry name" value="ZnF_C2H2"/>
    <property type="match status" value="2"/>
</dbReference>
<evidence type="ECO:0000256" key="3">
    <source>
        <dbReference type="ARBA" id="ARBA00022737"/>
    </source>
</evidence>
<dbReference type="PANTHER" id="PTHR24388">
    <property type="entry name" value="ZINC FINGER PROTEIN"/>
    <property type="match status" value="1"/>
</dbReference>
<accession>A0A8R1V0K0</accession>
<dbReference type="AlphaFoldDB" id="A0A2A6BHJ2"/>
<keyword evidence="6" id="KW-0539">Nucleus</keyword>
<feature type="compositionally biased region" description="Polar residues" evidence="7">
    <location>
        <begin position="283"/>
        <end position="297"/>
    </location>
</feature>
<evidence type="ECO:0000313" key="8">
    <source>
        <dbReference type="EnsemblMetazoa" id="PPA42812.1"/>
    </source>
</evidence>
<dbReference type="Proteomes" id="UP000005239">
    <property type="component" value="Unassembled WGS sequence"/>
</dbReference>
<dbReference type="PROSITE" id="PS50157">
    <property type="entry name" value="ZINC_FINGER_C2H2_2"/>
    <property type="match status" value="2"/>
</dbReference>
<reference evidence="9" key="1">
    <citation type="journal article" date="2008" name="Nat. Genet.">
        <title>The Pristionchus pacificus genome provides a unique perspective on nematode lifestyle and parasitism.</title>
        <authorList>
            <person name="Dieterich C."/>
            <person name="Clifton S.W."/>
            <person name="Schuster L.N."/>
            <person name="Chinwalla A."/>
            <person name="Delehaunty K."/>
            <person name="Dinkelacker I."/>
            <person name="Fulton L."/>
            <person name="Fulton R."/>
            <person name="Godfrey J."/>
            <person name="Minx P."/>
            <person name="Mitreva M."/>
            <person name="Roeseler W."/>
            <person name="Tian H."/>
            <person name="Witte H."/>
            <person name="Yang S.P."/>
            <person name="Wilson R.K."/>
            <person name="Sommer R.J."/>
        </authorList>
    </citation>
    <scope>NUCLEOTIDE SEQUENCE [LARGE SCALE GENOMIC DNA]</scope>
    <source>
        <strain evidence="9">PS312</strain>
    </source>
</reference>
<protein>
    <submittedName>
        <fullName evidence="8">Zinc finger protein</fullName>
    </submittedName>
</protein>
<reference evidence="8" key="2">
    <citation type="submission" date="2022-06" db="UniProtKB">
        <authorList>
            <consortium name="EnsemblMetazoa"/>
        </authorList>
    </citation>
    <scope>IDENTIFICATION</scope>
    <source>
        <strain evidence="8">PS312</strain>
    </source>
</reference>
<evidence type="ECO:0000256" key="2">
    <source>
        <dbReference type="ARBA" id="ARBA00022723"/>
    </source>
</evidence>
<keyword evidence="5" id="KW-0862">Zinc</keyword>
<feature type="region of interest" description="Disordered" evidence="7">
    <location>
        <begin position="283"/>
        <end position="303"/>
    </location>
</feature>
<evidence type="ECO:0000256" key="6">
    <source>
        <dbReference type="ARBA" id="ARBA00023242"/>
    </source>
</evidence>
<dbReference type="InterPro" id="IPR036236">
    <property type="entry name" value="Znf_C2H2_sf"/>
</dbReference>
<evidence type="ECO:0000256" key="1">
    <source>
        <dbReference type="ARBA" id="ARBA00004123"/>
    </source>
</evidence>
<comment type="subcellular location">
    <subcellularLocation>
        <location evidence="1">Nucleus</location>
    </subcellularLocation>
</comment>
<organism evidence="8 9">
    <name type="scientific">Pristionchus pacificus</name>
    <name type="common">Parasitic nematode worm</name>
    <dbReference type="NCBI Taxonomy" id="54126"/>
    <lineage>
        <taxon>Eukaryota</taxon>
        <taxon>Metazoa</taxon>
        <taxon>Ecdysozoa</taxon>
        <taxon>Nematoda</taxon>
        <taxon>Chromadorea</taxon>
        <taxon>Rhabditida</taxon>
        <taxon>Rhabditina</taxon>
        <taxon>Diplogasteromorpha</taxon>
        <taxon>Diplogasteroidea</taxon>
        <taxon>Neodiplogasteridae</taxon>
        <taxon>Pristionchus</taxon>
    </lineage>
</organism>
<evidence type="ECO:0000256" key="7">
    <source>
        <dbReference type="SAM" id="MobiDB-lite"/>
    </source>
</evidence>
<dbReference type="Pfam" id="PF13912">
    <property type="entry name" value="zf-C2H2_6"/>
    <property type="match status" value="1"/>
</dbReference>
<accession>A0A2A6BHJ2</accession>
<keyword evidence="2" id="KW-0479">Metal-binding</keyword>
<dbReference type="GO" id="GO:0008270">
    <property type="term" value="F:zinc ion binding"/>
    <property type="evidence" value="ECO:0007669"/>
    <property type="project" value="UniProtKB-KW"/>
</dbReference>